<evidence type="ECO:0000256" key="5">
    <source>
        <dbReference type="SAM" id="SignalP"/>
    </source>
</evidence>
<evidence type="ECO:0000259" key="6">
    <source>
        <dbReference type="PROSITE" id="PS52015"/>
    </source>
</evidence>
<evidence type="ECO:0000256" key="4">
    <source>
        <dbReference type="ARBA" id="ARBA00023136"/>
    </source>
</evidence>
<feature type="domain" description="TonB C-terminal" evidence="6">
    <location>
        <begin position="51"/>
        <end position="139"/>
    </location>
</feature>
<dbReference type="EMBL" id="PXWF02000121">
    <property type="protein sequence ID" value="PWF48953.1"/>
    <property type="molecule type" value="Genomic_DNA"/>
</dbReference>
<keyword evidence="3" id="KW-1133">Transmembrane helix</keyword>
<sequence length="139" mass="14930">MVARLIHRGATLKATTLKILVLALLSGIAQASGPGPAPDFVPPQILANQPCKEHILNSVAVEPGDWPSQARGREVRAFVIVGYDLEPSGRASNIRILQSEPNRTFDAVTLENFSRTTFATGISAVSCRHVASYASVRRP</sequence>
<feature type="chain" id="PRO_5015464452" evidence="5">
    <location>
        <begin position="32"/>
        <end position="139"/>
    </location>
</feature>
<accession>A0A2U2HN76</accession>
<dbReference type="SUPFAM" id="SSF74653">
    <property type="entry name" value="TolA/TonB C-terminal domain"/>
    <property type="match status" value="1"/>
</dbReference>
<proteinExistence type="predicted"/>
<dbReference type="Pfam" id="PF03544">
    <property type="entry name" value="TonB_C"/>
    <property type="match status" value="1"/>
</dbReference>
<dbReference type="GO" id="GO:0016020">
    <property type="term" value="C:membrane"/>
    <property type="evidence" value="ECO:0007669"/>
    <property type="project" value="UniProtKB-SubCell"/>
</dbReference>
<dbReference type="AlphaFoldDB" id="A0A2U2HN76"/>
<keyword evidence="5" id="KW-0732">Signal</keyword>
<comment type="caution">
    <text evidence="7">The sequence shown here is derived from an EMBL/GenBank/DDBJ whole genome shotgun (WGS) entry which is preliminary data.</text>
</comment>
<keyword evidence="4" id="KW-0472">Membrane</keyword>
<dbReference type="InterPro" id="IPR037682">
    <property type="entry name" value="TonB_C"/>
</dbReference>
<evidence type="ECO:0000313" key="8">
    <source>
        <dbReference type="Proteomes" id="UP000241421"/>
    </source>
</evidence>
<evidence type="ECO:0000256" key="1">
    <source>
        <dbReference type="ARBA" id="ARBA00004167"/>
    </source>
</evidence>
<dbReference type="InterPro" id="IPR006260">
    <property type="entry name" value="TonB/TolA_C"/>
</dbReference>
<reference evidence="7 8" key="1">
    <citation type="submission" date="2018-04" db="EMBL/GenBank/DDBJ databases">
        <title>Massilia violaceinigra sp. nov., a novel purple-pigmented bacterium isolated from Tianshan glacier, Xinjiang, China.</title>
        <authorList>
            <person name="Wang H."/>
        </authorList>
    </citation>
    <scope>NUCLEOTIDE SEQUENCE [LARGE SCALE GENOMIC DNA]</scope>
    <source>
        <strain evidence="7 8">B448-2</strain>
    </source>
</reference>
<keyword evidence="8" id="KW-1185">Reference proteome</keyword>
<feature type="signal peptide" evidence="5">
    <location>
        <begin position="1"/>
        <end position="31"/>
    </location>
</feature>
<dbReference type="Proteomes" id="UP000241421">
    <property type="component" value="Unassembled WGS sequence"/>
</dbReference>
<comment type="subcellular location">
    <subcellularLocation>
        <location evidence="1">Membrane</location>
        <topology evidence="1">Single-pass membrane protein</topology>
    </subcellularLocation>
</comment>
<evidence type="ECO:0000256" key="2">
    <source>
        <dbReference type="ARBA" id="ARBA00022692"/>
    </source>
</evidence>
<evidence type="ECO:0000313" key="7">
    <source>
        <dbReference type="EMBL" id="PWF48953.1"/>
    </source>
</evidence>
<name>A0A2U2HN76_9BURK</name>
<dbReference type="PROSITE" id="PS52015">
    <property type="entry name" value="TONB_CTD"/>
    <property type="match status" value="1"/>
</dbReference>
<evidence type="ECO:0000256" key="3">
    <source>
        <dbReference type="ARBA" id="ARBA00022989"/>
    </source>
</evidence>
<keyword evidence="2" id="KW-0812">Transmembrane</keyword>
<dbReference type="Gene3D" id="3.30.2420.10">
    <property type="entry name" value="TonB"/>
    <property type="match status" value="1"/>
</dbReference>
<organism evidence="7 8">
    <name type="scientific">Massilia glaciei</name>
    <dbReference type="NCBI Taxonomy" id="1524097"/>
    <lineage>
        <taxon>Bacteria</taxon>
        <taxon>Pseudomonadati</taxon>
        <taxon>Pseudomonadota</taxon>
        <taxon>Betaproteobacteria</taxon>
        <taxon>Burkholderiales</taxon>
        <taxon>Oxalobacteraceae</taxon>
        <taxon>Telluria group</taxon>
        <taxon>Massilia</taxon>
    </lineage>
</organism>
<protein>
    <submittedName>
        <fullName evidence="7">Energy transducer TonB</fullName>
    </submittedName>
</protein>
<dbReference type="GO" id="GO:0055085">
    <property type="term" value="P:transmembrane transport"/>
    <property type="evidence" value="ECO:0007669"/>
    <property type="project" value="InterPro"/>
</dbReference>
<gene>
    <name evidence="7" type="ORF">C7C56_008675</name>
</gene>
<dbReference type="NCBIfam" id="TIGR01352">
    <property type="entry name" value="tonB_Cterm"/>
    <property type="match status" value="1"/>
</dbReference>